<gene>
    <name evidence="7" type="primary">liaR</name>
    <name evidence="8" type="ORF">BKA21_000998</name>
    <name evidence="7" type="ORF">Col01nite_07010</name>
</gene>
<dbReference type="PANTHER" id="PTHR44688">
    <property type="entry name" value="DNA-BINDING TRANSCRIPTIONAL ACTIVATOR DEVR_DOSR"/>
    <property type="match status" value="1"/>
</dbReference>
<evidence type="ECO:0000256" key="4">
    <source>
        <dbReference type="PROSITE-ProRule" id="PRU00169"/>
    </source>
</evidence>
<dbReference type="RefSeq" id="WP_140457259.1">
    <property type="nucleotide sequence ID" value="NZ_BAABFI010000011.1"/>
</dbReference>
<evidence type="ECO:0000256" key="2">
    <source>
        <dbReference type="ARBA" id="ARBA00023125"/>
    </source>
</evidence>
<dbReference type="PROSITE" id="PS50043">
    <property type="entry name" value="HTH_LUXR_2"/>
    <property type="match status" value="1"/>
</dbReference>
<keyword evidence="1" id="KW-0805">Transcription regulation</keyword>
<dbReference type="Gene3D" id="3.40.50.2300">
    <property type="match status" value="1"/>
</dbReference>
<evidence type="ECO:0000256" key="3">
    <source>
        <dbReference type="ARBA" id="ARBA00023163"/>
    </source>
</evidence>
<dbReference type="GO" id="GO:0000160">
    <property type="term" value="P:phosphorelay signal transduction system"/>
    <property type="evidence" value="ECO:0007669"/>
    <property type="project" value="InterPro"/>
</dbReference>
<keyword evidence="4" id="KW-0597">Phosphoprotein</keyword>
<dbReference type="EMBL" id="BONN01000001">
    <property type="protein sequence ID" value="GIG31542.1"/>
    <property type="molecule type" value="Genomic_DNA"/>
</dbReference>
<keyword evidence="10" id="KW-1185">Reference proteome</keyword>
<dbReference type="SMART" id="SM00421">
    <property type="entry name" value="HTH_LUXR"/>
    <property type="match status" value="1"/>
</dbReference>
<keyword evidence="3" id="KW-0804">Transcription</keyword>
<comment type="caution">
    <text evidence="8">The sequence shown here is derived from an EMBL/GenBank/DDBJ whole genome shotgun (WGS) entry which is preliminary data.</text>
</comment>
<feature type="domain" description="Response regulatory" evidence="6">
    <location>
        <begin position="3"/>
        <end position="119"/>
    </location>
</feature>
<reference evidence="7 10" key="2">
    <citation type="submission" date="2021-01" db="EMBL/GenBank/DDBJ databases">
        <title>Whole genome shotgun sequence of Cellulomonas oligotrophica NBRC 109435.</title>
        <authorList>
            <person name="Komaki H."/>
            <person name="Tamura T."/>
        </authorList>
    </citation>
    <scope>NUCLEOTIDE SEQUENCE [LARGE SCALE GENOMIC DNA]</scope>
    <source>
        <strain evidence="7 10">NBRC 109435</strain>
    </source>
</reference>
<dbReference type="SUPFAM" id="SSF52172">
    <property type="entry name" value="CheY-like"/>
    <property type="match status" value="1"/>
</dbReference>
<dbReference type="CDD" id="cd06170">
    <property type="entry name" value="LuxR_C_like"/>
    <property type="match status" value="1"/>
</dbReference>
<evidence type="ECO:0000256" key="1">
    <source>
        <dbReference type="ARBA" id="ARBA00023015"/>
    </source>
</evidence>
<dbReference type="AlphaFoldDB" id="A0A7Y9FDN8"/>
<dbReference type="EMBL" id="JACCBK010000001">
    <property type="protein sequence ID" value="NYD85449.1"/>
    <property type="molecule type" value="Genomic_DNA"/>
</dbReference>
<dbReference type="PROSITE" id="PS00622">
    <property type="entry name" value="HTH_LUXR_1"/>
    <property type="match status" value="1"/>
</dbReference>
<reference evidence="8 9" key="1">
    <citation type="submission" date="2020-07" db="EMBL/GenBank/DDBJ databases">
        <title>Sequencing the genomes of 1000 actinobacteria strains.</title>
        <authorList>
            <person name="Klenk H.-P."/>
        </authorList>
    </citation>
    <scope>NUCLEOTIDE SEQUENCE [LARGE SCALE GENOMIC DNA]</scope>
    <source>
        <strain evidence="8 9">DSM 24482</strain>
    </source>
</reference>
<dbReference type="Pfam" id="PF00072">
    <property type="entry name" value="Response_reg"/>
    <property type="match status" value="1"/>
</dbReference>
<evidence type="ECO:0000313" key="7">
    <source>
        <dbReference type="EMBL" id="GIG31542.1"/>
    </source>
</evidence>
<dbReference type="Proteomes" id="UP000577956">
    <property type="component" value="Unassembled WGS sequence"/>
</dbReference>
<dbReference type="Proteomes" id="UP000618382">
    <property type="component" value="Unassembled WGS sequence"/>
</dbReference>
<evidence type="ECO:0000259" key="6">
    <source>
        <dbReference type="PROSITE" id="PS50110"/>
    </source>
</evidence>
<dbReference type="Pfam" id="PF00196">
    <property type="entry name" value="GerE"/>
    <property type="match status" value="1"/>
</dbReference>
<dbReference type="InterPro" id="IPR036388">
    <property type="entry name" value="WH-like_DNA-bd_sf"/>
</dbReference>
<keyword evidence="2 8" id="KW-0238">DNA-binding</keyword>
<feature type="modified residue" description="4-aspartylphosphate" evidence="4">
    <location>
        <position position="54"/>
    </location>
</feature>
<dbReference type="InterPro" id="IPR011006">
    <property type="entry name" value="CheY-like_superfamily"/>
</dbReference>
<evidence type="ECO:0000313" key="10">
    <source>
        <dbReference type="Proteomes" id="UP000618382"/>
    </source>
</evidence>
<dbReference type="InterPro" id="IPR000792">
    <property type="entry name" value="Tscrpt_reg_LuxR_C"/>
</dbReference>
<evidence type="ECO:0000313" key="9">
    <source>
        <dbReference type="Proteomes" id="UP000577956"/>
    </source>
</evidence>
<dbReference type="InterPro" id="IPR016032">
    <property type="entry name" value="Sig_transdc_resp-reg_C-effctor"/>
</dbReference>
<dbReference type="Gene3D" id="1.10.10.10">
    <property type="entry name" value="Winged helix-like DNA-binding domain superfamily/Winged helix DNA-binding domain"/>
    <property type="match status" value="1"/>
</dbReference>
<accession>A0A7Y9FDN8</accession>
<name>A0A7Y9FDN8_9CELL</name>
<dbReference type="GO" id="GO:0003677">
    <property type="term" value="F:DNA binding"/>
    <property type="evidence" value="ECO:0007669"/>
    <property type="project" value="UniProtKB-KW"/>
</dbReference>
<dbReference type="GO" id="GO:0006355">
    <property type="term" value="P:regulation of DNA-templated transcription"/>
    <property type="evidence" value="ECO:0007669"/>
    <property type="project" value="InterPro"/>
</dbReference>
<organism evidence="8 9">
    <name type="scientific">Cellulomonas oligotrophica</name>
    <dbReference type="NCBI Taxonomy" id="931536"/>
    <lineage>
        <taxon>Bacteria</taxon>
        <taxon>Bacillati</taxon>
        <taxon>Actinomycetota</taxon>
        <taxon>Actinomycetes</taxon>
        <taxon>Micrococcales</taxon>
        <taxon>Cellulomonadaceae</taxon>
        <taxon>Cellulomonas</taxon>
    </lineage>
</organism>
<protein>
    <submittedName>
        <fullName evidence="8">DNA-binding NarL/FixJ family response regulator</fullName>
    </submittedName>
    <submittedName>
        <fullName evidence="7">DNA-binding response regulator</fullName>
    </submittedName>
</protein>
<proteinExistence type="predicted"/>
<dbReference type="SUPFAM" id="SSF46894">
    <property type="entry name" value="C-terminal effector domain of the bipartite response regulators"/>
    <property type="match status" value="1"/>
</dbReference>
<dbReference type="InterPro" id="IPR001789">
    <property type="entry name" value="Sig_transdc_resp-reg_receiver"/>
</dbReference>
<evidence type="ECO:0000259" key="5">
    <source>
        <dbReference type="PROSITE" id="PS50043"/>
    </source>
</evidence>
<dbReference type="PANTHER" id="PTHR44688:SF16">
    <property type="entry name" value="DNA-BINDING TRANSCRIPTIONAL ACTIVATOR DEVR_DOSR"/>
    <property type="match status" value="1"/>
</dbReference>
<feature type="domain" description="HTH luxR-type" evidence="5">
    <location>
        <begin position="151"/>
        <end position="216"/>
    </location>
</feature>
<evidence type="ECO:0000313" key="8">
    <source>
        <dbReference type="EMBL" id="NYD85449.1"/>
    </source>
</evidence>
<dbReference type="PROSITE" id="PS50110">
    <property type="entry name" value="RESPONSE_REGULATORY"/>
    <property type="match status" value="1"/>
</dbReference>
<sequence>MAGVVVCHGSSSVRERLVVTSIGVPSLAPVRAAASADELLALARRIPPTVVLLDAHLPAPGPAEAIRRLRTVAPSAAVVVLAGPDDGEALDRALALGARGFLAPDVGRAELAAVAAHVQASPVTSAPLVPQPVGPAPAAPYEGRQATALRPGDVPAQLTKREIEVLVGMSHGRSNAQIGQELYLSEDTVKTHARRLFRKLGASDRAQAVAIGLRRGIID</sequence>
<dbReference type="PRINTS" id="PR00038">
    <property type="entry name" value="HTHLUXR"/>
</dbReference>